<dbReference type="InterPro" id="IPR010585">
    <property type="entry name" value="DNA_repair_prot_XRCC4"/>
</dbReference>
<dbReference type="Gene3D" id="1.20.5.370">
    <property type="match status" value="1"/>
</dbReference>
<reference evidence="3 4" key="1">
    <citation type="journal article" date="2024" name="Ann. Entomol. Soc. Am.">
        <title>Genomic analyses of the southern and eastern yellowjacket wasps (Hymenoptera: Vespidae) reveal evolutionary signatures of social life.</title>
        <authorList>
            <person name="Catto M.A."/>
            <person name="Caine P.B."/>
            <person name="Orr S.E."/>
            <person name="Hunt B.G."/>
            <person name="Goodisman M.A.D."/>
        </authorList>
    </citation>
    <scope>NUCLEOTIDE SEQUENCE [LARGE SCALE GENOMIC DNA]</scope>
    <source>
        <strain evidence="3">233</strain>
        <tissue evidence="3">Head and thorax</tissue>
    </source>
</reference>
<dbReference type="PANTHER" id="PTHR28559">
    <property type="entry name" value="DNA REPAIR PROTEIN XRCC4"/>
    <property type="match status" value="1"/>
</dbReference>
<protein>
    <submittedName>
        <fullName evidence="3">DNA repair protein xrcc4-like isoform X2</fullName>
    </submittedName>
</protein>
<dbReference type="Proteomes" id="UP001607302">
    <property type="component" value="Unassembled WGS sequence"/>
</dbReference>
<evidence type="ECO:0000313" key="3">
    <source>
        <dbReference type="EMBL" id="KAL2718237.1"/>
    </source>
</evidence>
<gene>
    <name evidence="3" type="ORF">V1478_012113</name>
</gene>
<dbReference type="SUPFAM" id="SSF58022">
    <property type="entry name" value="XRCC4, C-terminal oligomerization domain"/>
    <property type="match status" value="1"/>
</dbReference>
<dbReference type="InterPro" id="IPR053962">
    <property type="entry name" value="XRCC4_CC"/>
</dbReference>
<feature type="coiled-coil region" evidence="1">
    <location>
        <begin position="123"/>
        <end position="193"/>
    </location>
</feature>
<evidence type="ECO:0000313" key="4">
    <source>
        <dbReference type="Proteomes" id="UP001607302"/>
    </source>
</evidence>
<name>A0ABD2AD15_VESSQ</name>
<dbReference type="AlphaFoldDB" id="A0ABD2AD15"/>
<organism evidence="3 4">
    <name type="scientific">Vespula squamosa</name>
    <name type="common">Southern yellow jacket</name>
    <name type="synonym">Wasp</name>
    <dbReference type="NCBI Taxonomy" id="30214"/>
    <lineage>
        <taxon>Eukaryota</taxon>
        <taxon>Metazoa</taxon>
        <taxon>Ecdysozoa</taxon>
        <taxon>Arthropoda</taxon>
        <taxon>Hexapoda</taxon>
        <taxon>Insecta</taxon>
        <taxon>Pterygota</taxon>
        <taxon>Neoptera</taxon>
        <taxon>Endopterygota</taxon>
        <taxon>Hymenoptera</taxon>
        <taxon>Apocrita</taxon>
        <taxon>Aculeata</taxon>
        <taxon>Vespoidea</taxon>
        <taxon>Vespidae</taxon>
        <taxon>Vespinae</taxon>
        <taxon>Vespula</taxon>
    </lineage>
</organism>
<dbReference type="InterPro" id="IPR014751">
    <property type="entry name" value="XRCC4-like_C"/>
</dbReference>
<dbReference type="PANTHER" id="PTHR28559:SF1">
    <property type="entry name" value="DNA REPAIR PROTEIN XRCC4"/>
    <property type="match status" value="1"/>
</dbReference>
<dbReference type="Pfam" id="PF21924">
    <property type="entry name" value="XRCC4_CC"/>
    <property type="match status" value="1"/>
</dbReference>
<proteinExistence type="predicted"/>
<sequence length="332" mass="38692">MLDITIAQILNEIDQIQYILYTEWTSTYFKVMLFKSSAVPLMGEMLTNDINYYSQEHSTSFNEYLKETKDAFSGKNTDIQYFLQDNKFEWRRNKRWILGKITVCPISNIIAISETLCGLLKQQQHLQEVISKLKTENELLTNTKKELSVDIEEMIKMKTNMEKELYKKFILILNAKKKKIRELENSFKSAESAQKSIYDVCTDQSEDSDMDDKSTKNIELHLEKSISDRCMDQSEDSDKESKESFYVPHKKSKFTNRNIVDEMEASTSTTIEKQNYLDNIPNEKMKCISTTSSVSSNESECEFELRMPETCTITSNVSHLDFAEESEEELFS</sequence>
<accession>A0ABD2AD15</accession>
<comment type="caution">
    <text evidence="3">The sequence shown here is derived from an EMBL/GenBank/DDBJ whole genome shotgun (WGS) entry which is preliminary data.</text>
</comment>
<keyword evidence="4" id="KW-1185">Reference proteome</keyword>
<feature type="domain" description="XRCC4 coiled-coil" evidence="2">
    <location>
        <begin position="111"/>
        <end position="183"/>
    </location>
</feature>
<evidence type="ECO:0000259" key="2">
    <source>
        <dbReference type="Pfam" id="PF21924"/>
    </source>
</evidence>
<evidence type="ECO:0000256" key="1">
    <source>
        <dbReference type="SAM" id="Coils"/>
    </source>
</evidence>
<dbReference type="EMBL" id="JAUDFV010000152">
    <property type="protein sequence ID" value="KAL2718237.1"/>
    <property type="molecule type" value="Genomic_DNA"/>
</dbReference>
<keyword evidence="1" id="KW-0175">Coiled coil</keyword>